<accession>A0A9D5JT17</accession>
<dbReference type="Pfam" id="PF02518">
    <property type="entry name" value="HATPase_c"/>
    <property type="match status" value="1"/>
</dbReference>
<dbReference type="CDD" id="cd00731">
    <property type="entry name" value="CheA_reg"/>
    <property type="match status" value="1"/>
</dbReference>
<dbReference type="SUPFAM" id="SSF55874">
    <property type="entry name" value="ATPase domain of HSP90 chaperone/DNA topoisomerase II/histidine kinase"/>
    <property type="match status" value="1"/>
</dbReference>
<evidence type="ECO:0000256" key="7">
    <source>
        <dbReference type="PROSITE-ProRule" id="PRU00169"/>
    </source>
</evidence>
<evidence type="ECO:0000259" key="9">
    <source>
        <dbReference type="PROSITE" id="PS50109"/>
    </source>
</evidence>
<name>A0A9D5JT17_9BACT</name>
<feature type="modified residue" description="4-aspartylphosphate" evidence="7">
    <location>
        <position position="804"/>
    </location>
</feature>
<dbReference type="InterPro" id="IPR004358">
    <property type="entry name" value="Sig_transdc_His_kin-like_C"/>
</dbReference>
<dbReference type="SMART" id="SM00387">
    <property type="entry name" value="HATPase_c"/>
    <property type="match status" value="1"/>
</dbReference>
<dbReference type="SUPFAM" id="SSF47226">
    <property type="entry name" value="Histidine-containing phosphotransfer domain, HPT domain"/>
    <property type="match status" value="1"/>
</dbReference>
<sequence length="878" mass="98360">MSIDRVLSEFVIESQENLERLDHEFVALEYDPTDEELLASIFRTIHTIKGSAGFLNLTNLEHVSHYTEDVLARLREHSLALNDTVITTLLSAVDCIKAIVVSLEKTGEEGDHEVLDVVMKLKEIGAEQQASLPEHTSVEQPATDAGLSEQQLTSASEEAFQADAPQTPQDSKLSETLARSLSPFEESRIHVDISLLDQLMNLTGELVLSRNQVVQFADSIDQRYFRGIAQRMNVVVSELQETVMKTRMQPINKVFGIFPRLVRDMAKLYGKDITLVMEGQNTELDRTLIEGIKDPLTHLVRNAIDHGIELPDIRRKFGKPATATITINAYHEGGQVHIEITDDGAGIDVEKITATAISQRLLTRQQAEEMSQRNLINLIFRPGFSTAETVTSISGRGVGMDVVKRNLERIGGIVEVQTERHQSTTFKIRIPITLAIIPALIVNVSQHRFAIPQVNLEELLMLQTDGSDDHRIERVHGAEVYRLRGELLPLLRLHEVLQLPPSEPSKTDTINIVVLVAGGLRFGLIVDEVGDSEEIVVKPLSKHVKQLHYYDGATIMGDGKVALILNISGLFGSTQLNLEEMQKAQQPHLEEQTLQQSASEADHQQTIVLFKAGDNEYYGVPLAFVIRLEKFATSQIERSGGREVMQYRGQILPLLRLEDYLDIPKPPDADQLFLIVFAVEKQIGLVVTEIVDTVAISTHIDTETFKQQGVLGSTIVQGHSVIILDIHGLIEMAYPSWYKKFFLSKLSEEERRNIRILLVEDSAFFLNIERSYLEATGYQVLTAQHGHEALEILETHPVDLVVTDIDMPVCNGYELAKTLKASDAWHHLPIMALTALSGERDRERGREAGIDEYQIKLDRDEVLRAIELLILRTRGEAL</sequence>
<dbReference type="Gene3D" id="2.40.50.180">
    <property type="entry name" value="CheA-289, Domain 4"/>
    <property type="match status" value="1"/>
</dbReference>
<evidence type="ECO:0000259" key="10">
    <source>
        <dbReference type="PROSITE" id="PS50110"/>
    </source>
</evidence>
<evidence type="ECO:0000259" key="11">
    <source>
        <dbReference type="PROSITE" id="PS50851"/>
    </source>
</evidence>
<evidence type="ECO:0000259" key="12">
    <source>
        <dbReference type="PROSITE" id="PS50894"/>
    </source>
</evidence>
<dbReference type="PROSITE" id="PS50894">
    <property type="entry name" value="HPT"/>
    <property type="match status" value="1"/>
</dbReference>
<dbReference type="InterPro" id="IPR004105">
    <property type="entry name" value="CheA-like_dim"/>
</dbReference>
<dbReference type="SMART" id="SM00073">
    <property type="entry name" value="HPT"/>
    <property type="match status" value="1"/>
</dbReference>
<comment type="caution">
    <text evidence="13">The sequence shown here is derived from an EMBL/GenBank/DDBJ whole genome shotgun (WGS) entry which is preliminary data.</text>
</comment>
<reference evidence="13" key="1">
    <citation type="submission" date="2019-11" db="EMBL/GenBank/DDBJ databases">
        <title>Microbial mats filling the niche in hypersaline microbial mats.</title>
        <authorList>
            <person name="Wong H.L."/>
            <person name="Macleod F.I."/>
            <person name="White R.A. III"/>
            <person name="Burns B.P."/>
        </authorList>
    </citation>
    <scope>NUCLEOTIDE SEQUENCE</scope>
    <source>
        <strain evidence="13">Rbin_158</strain>
    </source>
</reference>
<dbReference type="Gene3D" id="2.30.30.40">
    <property type="entry name" value="SH3 Domains"/>
    <property type="match status" value="1"/>
</dbReference>
<dbReference type="SMART" id="SM01231">
    <property type="entry name" value="H-kinase_dim"/>
    <property type="match status" value="1"/>
</dbReference>
<dbReference type="GO" id="GO:0006935">
    <property type="term" value="P:chemotaxis"/>
    <property type="evidence" value="ECO:0007669"/>
    <property type="project" value="InterPro"/>
</dbReference>
<dbReference type="InterPro" id="IPR037006">
    <property type="entry name" value="CheA-like_homodim_sf"/>
</dbReference>
<keyword evidence="5" id="KW-0418">Kinase</keyword>
<dbReference type="InterPro" id="IPR001789">
    <property type="entry name" value="Sig_transdc_resp-reg_receiver"/>
</dbReference>
<feature type="domain" description="Histidine kinase" evidence="9">
    <location>
        <begin position="229"/>
        <end position="434"/>
    </location>
</feature>
<dbReference type="Gene3D" id="1.10.287.560">
    <property type="entry name" value="Histidine kinase CheA-like, homodimeric domain"/>
    <property type="match status" value="1"/>
</dbReference>
<dbReference type="Gene3D" id="1.20.120.160">
    <property type="entry name" value="HPT domain"/>
    <property type="match status" value="1"/>
</dbReference>
<feature type="domain" description="CheW-like" evidence="11">
    <location>
        <begin position="436"/>
        <end position="576"/>
    </location>
</feature>
<dbReference type="InterPro" id="IPR011006">
    <property type="entry name" value="CheY-like_superfamily"/>
</dbReference>
<dbReference type="Pfam" id="PF01627">
    <property type="entry name" value="Hpt"/>
    <property type="match status" value="1"/>
</dbReference>
<organism evidence="13 14">
    <name type="scientific">candidate division KSB3 bacterium</name>
    <dbReference type="NCBI Taxonomy" id="2044937"/>
    <lineage>
        <taxon>Bacteria</taxon>
        <taxon>candidate division KSB3</taxon>
    </lineage>
</organism>
<dbReference type="SMART" id="SM00448">
    <property type="entry name" value="REC"/>
    <property type="match status" value="1"/>
</dbReference>
<dbReference type="Gene3D" id="3.30.565.10">
    <property type="entry name" value="Histidine kinase-like ATPase, C-terminal domain"/>
    <property type="match status" value="1"/>
</dbReference>
<proteinExistence type="predicted"/>
<dbReference type="SMART" id="SM00260">
    <property type="entry name" value="CheW"/>
    <property type="match status" value="2"/>
</dbReference>
<dbReference type="SUPFAM" id="SSF50341">
    <property type="entry name" value="CheW-like"/>
    <property type="match status" value="2"/>
</dbReference>
<dbReference type="SUPFAM" id="SSF47384">
    <property type="entry name" value="Homodimeric domain of signal transducing histidine kinase"/>
    <property type="match status" value="1"/>
</dbReference>
<evidence type="ECO:0000313" key="14">
    <source>
        <dbReference type="Proteomes" id="UP000649604"/>
    </source>
</evidence>
<comment type="catalytic activity">
    <reaction evidence="1">
        <text>ATP + protein L-histidine = ADP + protein N-phospho-L-histidine.</text>
        <dbReference type="EC" id="2.7.13.3"/>
    </reaction>
</comment>
<evidence type="ECO:0000256" key="4">
    <source>
        <dbReference type="ARBA" id="ARBA00022679"/>
    </source>
</evidence>
<dbReference type="Proteomes" id="UP000649604">
    <property type="component" value="Unassembled WGS sequence"/>
</dbReference>
<dbReference type="EMBL" id="WJJP01000121">
    <property type="protein sequence ID" value="MBD3323717.1"/>
    <property type="molecule type" value="Genomic_DNA"/>
</dbReference>
<feature type="modified residue" description="Phosphohistidine" evidence="6">
    <location>
        <position position="46"/>
    </location>
</feature>
<dbReference type="InterPro" id="IPR008207">
    <property type="entry name" value="Sig_transdc_His_kin_Hpt_dom"/>
</dbReference>
<feature type="domain" description="HPt" evidence="12">
    <location>
        <begin position="1"/>
        <end position="103"/>
    </location>
</feature>
<protein>
    <recommendedName>
        <fullName evidence="2">histidine kinase</fullName>
        <ecNumber evidence="2">2.7.13.3</ecNumber>
    </recommendedName>
</protein>
<keyword evidence="4" id="KW-0808">Transferase</keyword>
<dbReference type="CDD" id="cd16916">
    <property type="entry name" value="HATPase_CheA-like"/>
    <property type="match status" value="1"/>
</dbReference>
<dbReference type="Pfam" id="PF00072">
    <property type="entry name" value="Response_reg"/>
    <property type="match status" value="1"/>
</dbReference>
<dbReference type="GO" id="GO:0000155">
    <property type="term" value="F:phosphorelay sensor kinase activity"/>
    <property type="evidence" value="ECO:0007669"/>
    <property type="project" value="InterPro"/>
</dbReference>
<dbReference type="PROSITE" id="PS50851">
    <property type="entry name" value="CHEW"/>
    <property type="match status" value="2"/>
</dbReference>
<dbReference type="PANTHER" id="PTHR43395:SF1">
    <property type="entry name" value="CHEMOTAXIS PROTEIN CHEA"/>
    <property type="match status" value="1"/>
</dbReference>
<evidence type="ECO:0000256" key="6">
    <source>
        <dbReference type="PROSITE-ProRule" id="PRU00110"/>
    </source>
</evidence>
<dbReference type="PROSITE" id="PS50109">
    <property type="entry name" value="HIS_KIN"/>
    <property type="match status" value="1"/>
</dbReference>
<evidence type="ECO:0000256" key="8">
    <source>
        <dbReference type="SAM" id="MobiDB-lite"/>
    </source>
</evidence>
<dbReference type="CDD" id="cd00088">
    <property type="entry name" value="HPT"/>
    <property type="match status" value="1"/>
</dbReference>
<dbReference type="InterPro" id="IPR036641">
    <property type="entry name" value="HPT_dom_sf"/>
</dbReference>
<feature type="region of interest" description="Disordered" evidence="8">
    <location>
        <begin position="129"/>
        <end position="173"/>
    </location>
</feature>
<gene>
    <name evidence="13" type="ORF">GF339_03975</name>
</gene>
<dbReference type="PANTHER" id="PTHR43395">
    <property type="entry name" value="SENSOR HISTIDINE KINASE CHEA"/>
    <property type="match status" value="1"/>
</dbReference>
<dbReference type="SUPFAM" id="SSF52172">
    <property type="entry name" value="CheY-like"/>
    <property type="match status" value="1"/>
</dbReference>
<dbReference type="PRINTS" id="PR00344">
    <property type="entry name" value="BCTRLSENSOR"/>
</dbReference>
<dbReference type="FunFam" id="3.30.565.10:FF:000016">
    <property type="entry name" value="Chemotaxis protein CheA, putative"/>
    <property type="match status" value="1"/>
</dbReference>
<evidence type="ECO:0000256" key="3">
    <source>
        <dbReference type="ARBA" id="ARBA00022553"/>
    </source>
</evidence>
<dbReference type="Gene3D" id="3.40.50.2300">
    <property type="match status" value="1"/>
</dbReference>
<feature type="domain" description="CheW-like" evidence="11">
    <location>
        <begin position="604"/>
        <end position="735"/>
    </location>
</feature>
<evidence type="ECO:0000256" key="5">
    <source>
        <dbReference type="ARBA" id="ARBA00022777"/>
    </source>
</evidence>
<dbReference type="InterPro" id="IPR002545">
    <property type="entry name" value="CheW-lke_dom"/>
</dbReference>
<feature type="domain" description="Response regulatory" evidence="10">
    <location>
        <begin position="755"/>
        <end position="871"/>
    </location>
</feature>
<dbReference type="Pfam" id="PF02895">
    <property type="entry name" value="H-kinase_dim"/>
    <property type="match status" value="1"/>
</dbReference>
<dbReference type="PROSITE" id="PS50110">
    <property type="entry name" value="RESPONSE_REGULATORY"/>
    <property type="match status" value="1"/>
</dbReference>
<dbReference type="InterPro" id="IPR036061">
    <property type="entry name" value="CheW-like_dom_sf"/>
</dbReference>
<dbReference type="CDD" id="cd17546">
    <property type="entry name" value="REC_hyHK_CKI1_RcsC-like"/>
    <property type="match status" value="1"/>
</dbReference>
<dbReference type="InterPro" id="IPR003594">
    <property type="entry name" value="HATPase_dom"/>
</dbReference>
<evidence type="ECO:0000256" key="2">
    <source>
        <dbReference type="ARBA" id="ARBA00012438"/>
    </source>
</evidence>
<dbReference type="EC" id="2.7.13.3" evidence="2"/>
<dbReference type="AlphaFoldDB" id="A0A9D5JT17"/>
<dbReference type="Pfam" id="PF01584">
    <property type="entry name" value="CheW"/>
    <property type="match status" value="2"/>
</dbReference>
<evidence type="ECO:0000313" key="13">
    <source>
        <dbReference type="EMBL" id="MBD3323717.1"/>
    </source>
</evidence>
<dbReference type="InterPro" id="IPR005467">
    <property type="entry name" value="His_kinase_dom"/>
</dbReference>
<dbReference type="GO" id="GO:0005737">
    <property type="term" value="C:cytoplasm"/>
    <property type="evidence" value="ECO:0007669"/>
    <property type="project" value="InterPro"/>
</dbReference>
<evidence type="ECO:0000256" key="1">
    <source>
        <dbReference type="ARBA" id="ARBA00000085"/>
    </source>
</evidence>
<keyword evidence="3 7" id="KW-0597">Phosphoprotein</keyword>
<dbReference type="InterPro" id="IPR036890">
    <property type="entry name" value="HATPase_C_sf"/>
</dbReference>
<dbReference type="InterPro" id="IPR051315">
    <property type="entry name" value="Bact_Chemotaxis_CheA"/>
</dbReference>
<dbReference type="InterPro" id="IPR036097">
    <property type="entry name" value="HisK_dim/P_sf"/>
</dbReference>